<dbReference type="GeneID" id="104756752"/>
<name>A0ABM0WXT2_CAMSA</name>
<keyword evidence="5" id="KW-1185">Reference proteome</keyword>
<reference evidence="6" key="2">
    <citation type="submission" date="2025-08" db="UniProtKB">
        <authorList>
            <consortium name="RefSeq"/>
        </authorList>
    </citation>
    <scope>IDENTIFICATION</scope>
    <source>
        <tissue evidence="6">Leaf</tissue>
    </source>
</reference>
<evidence type="ECO:0000256" key="4">
    <source>
        <dbReference type="SAM" id="SignalP"/>
    </source>
</evidence>
<dbReference type="PANTHER" id="PTHR13833:SF57">
    <property type="entry name" value="NHL REPEAT PROTEIN"/>
    <property type="match status" value="1"/>
</dbReference>
<accession>A0ABM0WXT2</accession>
<keyword evidence="1" id="KW-0677">Repeat</keyword>
<evidence type="ECO:0000256" key="2">
    <source>
        <dbReference type="SAM" id="MobiDB-lite"/>
    </source>
</evidence>
<feature type="transmembrane region" description="Helical" evidence="3">
    <location>
        <begin position="242"/>
        <end position="262"/>
    </location>
</feature>
<dbReference type="InterPro" id="IPR001258">
    <property type="entry name" value="NHL_repeat"/>
</dbReference>
<feature type="region of interest" description="Disordered" evidence="2">
    <location>
        <begin position="280"/>
        <end position="300"/>
    </location>
</feature>
<evidence type="ECO:0000313" key="5">
    <source>
        <dbReference type="Proteomes" id="UP000694864"/>
    </source>
</evidence>
<evidence type="ECO:0000256" key="3">
    <source>
        <dbReference type="SAM" id="Phobius"/>
    </source>
</evidence>
<sequence>MCRRFLFLGILILLFSGFVASAPSSTSPAKIVNSFISNHITSLLKWLWSFKTTTKTGVPAKSMVKFENGYSVETVLDGSKLGIEPYSLQVLPNGELLLLDSHNSNIYKIASSSLSLYSRPRLVTGSPEGYPGHVDGRLRDARLNNPKGITVDDRGNIYVADTVNNAIRKITEAGVTTIAGGKMARGGGHVDGPSEDAQFSNDFDVVYLGSSCSLLVIDRGNQAIREIQLHFDDCADQYGSGFPLGIAVLVAAGFFGYMLALLQRRLSSIVSYHTDQELSEAASDQGPIKPVRPPLIPTGDEQEKQEESFLGTLRIFISNAWVFSVELFSGLFPGLRKKQTVSFDFNHQETKHSAFSTTSWPVQERFVIHNKDEPPPIESRNATPKKIYPFMSKDATEKMQQLRQSRALYRSLDAEFLQEQQQQKHQQHHHRHHSTIPHTLYERSSEQTNEIVFGPGQEQEDHSRVVAAATAKSTEFGEQTHENIHYRSHQFVSYPYGYYS</sequence>
<dbReference type="Proteomes" id="UP000694864">
    <property type="component" value="Chromosome 17"/>
</dbReference>
<dbReference type="Pfam" id="PF01436">
    <property type="entry name" value="NHL"/>
    <property type="match status" value="1"/>
</dbReference>
<dbReference type="InterPro" id="IPR011042">
    <property type="entry name" value="6-blade_b-propeller_TolB-like"/>
</dbReference>
<gene>
    <name evidence="6" type="primary">LOC104756752</name>
</gene>
<keyword evidence="3" id="KW-0472">Membrane</keyword>
<keyword evidence="3" id="KW-0812">Transmembrane</keyword>
<keyword evidence="3" id="KW-1133">Transmembrane helix</keyword>
<dbReference type="Gene3D" id="2.120.10.30">
    <property type="entry name" value="TolB, C-terminal domain"/>
    <property type="match status" value="1"/>
</dbReference>
<organism evidence="5 6">
    <name type="scientific">Camelina sativa</name>
    <name type="common">False flax</name>
    <name type="synonym">Myagrum sativum</name>
    <dbReference type="NCBI Taxonomy" id="90675"/>
    <lineage>
        <taxon>Eukaryota</taxon>
        <taxon>Viridiplantae</taxon>
        <taxon>Streptophyta</taxon>
        <taxon>Embryophyta</taxon>
        <taxon>Tracheophyta</taxon>
        <taxon>Spermatophyta</taxon>
        <taxon>Magnoliopsida</taxon>
        <taxon>eudicotyledons</taxon>
        <taxon>Gunneridae</taxon>
        <taxon>Pentapetalae</taxon>
        <taxon>rosids</taxon>
        <taxon>malvids</taxon>
        <taxon>Brassicales</taxon>
        <taxon>Brassicaceae</taxon>
        <taxon>Camelineae</taxon>
        <taxon>Camelina</taxon>
    </lineage>
</organism>
<reference evidence="5" key="1">
    <citation type="journal article" date="2014" name="Nat. Commun.">
        <title>The emerging biofuel crop Camelina sativa retains a highly undifferentiated hexaploid genome structure.</title>
        <authorList>
            <person name="Kagale S."/>
            <person name="Koh C."/>
            <person name="Nixon J."/>
            <person name="Bollina V."/>
            <person name="Clarke W.E."/>
            <person name="Tuteja R."/>
            <person name="Spillane C."/>
            <person name="Robinson S.J."/>
            <person name="Links M.G."/>
            <person name="Clarke C."/>
            <person name="Higgins E.E."/>
            <person name="Huebert T."/>
            <person name="Sharpe A.G."/>
            <person name="Parkin I.A."/>
        </authorList>
    </citation>
    <scope>NUCLEOTIDE SEQUENCE [LARGE SCALE GENOMIC DNA]</scope>
    <source>
        <strain evidence="5">cv. DH55</strain>
    </source>
</reference>
<keyword evidence="4" id="KW-0732">Signal</keyword>
<proteinExistence type="predicted"/>
<feature type="chain" id="PRO_5045231612" evidence="4">
    <location>
        <begin position="22"/>
        <end position="500"/>
    </location>
</feature>
<dbReference type="SUPFAM" id="SSF101898">
    <property type="entry name" value="NHL repeat"/>
    <property type="match status" value="1"/>
</dbReference>
<feature type="signal peptide" evidence="4">
    <location>
        <begin position="1"/>
        <end position="21"/>
    </location>
</feature>
<evidence type="ECO:0000256" key="1">
    <source>
        <dbReference type="ARBA" id="ARBA00022737"/>
    </source>
</evidence>
<protein>
    <submittedName>
        <fullName evidence="6">Uncharacterized protein LOC104756752</fullName>
    </submittedName>
</protein>
<dbReference type="PANTHER" id="PTHR13833">
    <property type="match status" value="1"/>
</dbReference>
<evidence type="ECO:0000313" key="6">
    <source>
        <dbReference type="RefSeq" id="XP_010477695.1"/>
    </source>
</evidence>
<dbReference type="RefSeq" id="XP_010477695.1">
    <property type="nucleotide sequence ID" value="XM_010479393.2"/>
</dbReference>